<feature type="compositionally biased region" description="Basic residues" evidence="1">
    <location>
        <begin position="62"/>
        <end position="91"/>
    </location>
</feature>
<evidence type="ECO:0000256" key="1">
    <source>
        <dbReference type="SAM" id="MobiDB-lite"/>
    </source>
</evidence>
<name>A0A6J4SPS5_9SPHN</name>
<feature type="non-terminal residue" evidence="2">
    <location>
        <position position="445"/>
    </location>
</feature>
<feature type="compositionally biased region" description="Basic and acidic residues" evidence="1">
    <location>
        <begin position="171"/>
        <end position="185"/>
    </location>
</feature>
<protein>
    <submittedName>
        <fullName evidence="2">Na+/H+-dicarboxylate symporters</fullName>
    </submittedName>
</protein>
<proteinExistence type="predicted"/>
<feature type="compositionally biased region" description="Basic and acidic residues" evidence="1">
    <location>
        <begin position="332"/>
        <end position="347"/>
    </location>
</feature>
<feature type="non-terminal residue" evidence="2">
    <location>
        <position position="1"/>
    </location>
</feature>
<feature type="region of interest" description="Disordered" evidence="1">
    <location>
        <begin position="332"/>
        <end position="445"/>
    </location>
</feature>
<reference evidence="2" key="1">
    <citation type="submission" date="2020-02" db="EMBL/GenBank/DDBJ databases">
        <authorList>
            <person name="Meier V. D."/>
        </authorList>
    </citation>
    <scope>NUCLEOTIDE SEQUENCE</scope>
    <source>
        <strain evidence="2">AVDCRST_MAG39</strain>
    </source>
</reference>
<evidence type="ECO:0000313" key="2">
    <source>
        <dbReference type="EMBL" id="CAA9501279.1"/>
    </source>
</evidence>
<gene>
    <name evidence="2" type="ORF">AVDCRST_MAG39-1331</name>
</gene>
<feature type="compositionally biased region" description="Basic and acidic residues" evidence="1">
    <location>
        <begin position="357"/>
        <end position="369"/>
    </location>
</feature>
<feature type="region of interest" description="Disordered" evidence="1">
    <location>
        <begin position="1"/>
        <end position="23"/>
    </location>
</feature>
<feature type="compositionally biased region" description="Basic and acidic residues" evidence="1">
    <location>
        <begin position="151"/>
        <end position="162"/>
    </location>
</feature>
<dbReference type="AlphaFoldDB" id="A0A6J4SPS5"/>
<feature type="compositionally biased region" description="Basic residues" evidence="1">
    <location>
        <begin position="113"/>
        <end position="150"/>
    </location>
</feature>
<sequence length="445" mass="52019">GQAPDHLYPDRARARHRRRLGAQRLPERWFAGGRRAAEDDRRLFRHRLHPVPAPDQDDHRAPRLRHPGAGHRPHGRHGGARPRRRARGGLVRRREPRLAQPRPASRQPVPAGRRPRLPRAGRRRRQRRGPGQVRARRIPHPHRAHLRRRRHGEERDPADRRLLALHRRGDHRGGREGEAARPRDRWPRRRDARRHRLRDALRAAGRVRRRHRHLGRARAVRDRRPRLFHGHLLRRAGDPLAAADRRWLPHRRPAHPRVGALHPRAAAARLLHRLVRSRLSAHAGRARPLRRPAAHRLLRAAARLFVQPRRLHAVHDLCEHFYRPGLRHRPVARHDDRHAARADDHLQGRRRRPPRLARRDLRHPHDVRHPGGRAAPHPRRRPFPRYGPLGDQRGRQRRRRRRGSEVGGGPARAPRARRARAAPRAVAHPPRGPRRARPRSGGGQV</sequence>
<feature type="region of interest" description="Disordered" evidence="1">
    <location>
        <begin position="41"/>
        <end position="191"/>
    </location>
</feature>
<organism evidence="2">
    <name type="scientific">uncultured Sphingomonadaceae bacterium</name>
    <dbReference type="NCBI Taxonomy" id="169976"/>
    <lineage>
        <taxon>Bacteria</taxon>
        <taxon>Pseudomonadati</taxon>
        <taxon>Pseudomonadota</taxon>
        <taxon>Alphaproteobacteria</taxon>
        <taxon>Sphingomonadales</taxon>
        <taxon>Sphingomonadaceae</taxon>
        <taxon>environmental samples</taxon>
    </lineage>
</organism>
<dbReference type="EMBL" id="CADCVW010000055">
    <property type="protein sequence ID" value="CAA9501279.1"/>
    <property type="molecule type" value="Genomic_DNA"/>
</dbReference>
<accession>A0A6J4SPS5</accession>